<evidence type="ECO:0000313" key="12">
    <source>
        <dbReference type="Proteomes" id="UP000266391"/>
    </source>
</evidence>
<comment type="caution">
    <text evidence="11">The sequence shown here is derived from an EMBL/GenBank/DDBJ whole genome shotgun (WGS) entry which is preliminary data.</text>
</comment>
<evidence type="ECO:0000256" key="5">
    <source>
        <dbReference type="ARBA" id="ARBA00022705"/>
    </source>
</evidence>
<dbReference type="EC" id="2.7.7.7" evidence="2"/>
<dbReference type="GO" id="GO:0003677">
    <property type="term" value="F:DNA binding"/>
    <property type="evidence" value="ECO:0007669"/>
    <property type="project" value="UniProtKB-KW"/>
</dbReference>
<dbReference type="InterPro" id="IPR043502">
    <property type="entry name" value="DNA/RNA_pol_sf"/>
</dbReference>
<comment type="catalytic activity">
    <reaction evidence="8">
        <text>DNA(n) + a 2'-deoxyribonucleoside 5'-triphosphate = DNA(n+1) + diphosphate</text>
        <dbReference type="Rhea" id="RHEA:22508"/>
        <dbReference type="Rhea" id="RHEA-COMP:17339"/>
        <dbReference type="Rhea" id="RHEA-COMP:17340"/>
        <dbReference type="ChEBI" id="CHEBI:33019"/>
        <dbReference type="ChEBI" id="CHEBI:61560"/>
        <dbReference type="ChEBI" id="CHEBI:173112"/>
        <dbReference type="EC" id="2.7.7.7"/>
    </reaction>
</comment>
<dbReference type="GO" id="GO:0006260">
    <property type="term" value="P:DNA replication"/>
    <property type="evidence" value="ECO:0007669"/>
    <property type="project" value="UniProtKB-KW"/>
</dbReference>
<dbReference type="Proteomes" id="UP000266391">
    <property type="component" value="Unassembled WGS sequence"/>
</dbReference>
<evidence type="ECO:0000256" key="2">
    <source>
        <dbReference type="ARBA" id="ARBA00012417"/>
    </source>
</evidence>
<evidence type="ECO:0000256" key="7">
    <source>
        <dbReference type="ARBA" id="ARBA00023125"/>
    </source>
</evidence>
<evidence type="ECO:0000256" key="9">
    <source>
        <dbReference type="SAM" id="MobiDB-lite"/>
    </source>
</evidence>
<gene>
    <name evidence="11" type="ORF">DW813_17235</name>
</gene>
<protein>
    <recommendedName>
        <fullName evidence="2">DNA-directed DNA polymerase</fullName>
        <ecNumber evidence="2">2.7.7.7</ecNumber>
    </recommendedName>
</protein>
<evidence type="ECO:0000259" key="10">
    <source>
        <dbReference type="Pfam" id="PF03175"/>
    </source>
</evidence>
<evidence type="ECO:0000313" key="11">
    <source>
        <dbReference type="EMBL" id="RHC97587.1"/>
    </source>
</evidence>
<keyword evidence="4" id="KW-0548">Nucleotidyltransferase</keyword>
<dbReference type="Pfam" id="PF03175">
    <property type="entry name" value="DNA_pol_B_2"/>
    <property type="match status" value="1"/>
</dbReference>
<feature type="domain" description="DNA-directed DNA polymerase family B mitochondria/virus" evidence="10">
    <location>
        <begin position="394"/>
        <end position="609"/>
    </location>
</feature>
<dbReference type="SUPFAM" id="SSF56672">
    <property type="entry name" value="DNA/RNA polymerases"/>
    <property type="match status" value="1"/>
</dbReference>
<dbReference type="AlphaFoldDB" id="A0A396A9F8"/>
<evidence type="ECO:0000256" key="8">
    <source>
        <dbReference type="ARBA" id="ARBA00049244"/>
    </source>
</evidence>
<feature type="region of interest" description="Disordered" evidence="9">
    <location>
        <begin position="1"/>
        <end position="36"/>
    </location>
</feature>
<proteinExistence type="inferred from homology"/>
<comment type="similarity">
    <text evidence="1">Belongs to the DNA polymerase type-B family.</text>
</comment>
<evidence type="ECO:0000256" key="6">
    <source>
        <dbReference type="ARBA" id="ARBA00022932"/>
    </source>
</evidence>
<feature type="non-terminal residue" evidence="11">
    <location>
        <position position="1"/>
    </location>
</feature>
<accession>A0A396A9F8</accession>
<name>A0A396A9F8_9FIRM</name>
<feature type="compositionally biased region" description="Basic and acidic residues" evidence="9">
    <location>
        <begin position="17"/>
        <end position="35"/>
    </location>
</feature>
<evidence type="ECO:0000256" key="4">
    <source>
        <dbReference type="ARBA" id="ARBA00022695"/>
    </source>
</evidence>
<dbReference type="InterPro" id="IPR004868">
    <property type="entry name" value="DNA-dir_DNA_pol_B_mt/vir"/>
</dbReference>
<sequence>RKSHSVLDKGYTLMGNPKKDLTPPKTKSKEPDRSVIRPGNNLPVLSSFSNYQSLSAIRPDSPALVISFDSEWYYQDPVNKSDRFLLSWQFSVIDGNDLVEYIFIRKHEKYRLNLELAIGRILDDLSYHCTDNRKVRKYESQTGKNLGTGDYITTLFDTDKQALENSRYPYPDGKKTRIRYDWSKTPHIPVVLLCHTGKVDISGFDQSCKRNKDILKYCTEVQDGLITMKPTRLYAPSLKPKYAYGRNPHTYPIEFNLADTMCHAPAKMKSLKDLGEAVGWNKIELEKGVINHMDQLLMDDPCKYFEYAANDSTVALLYESALYGYNNKPPVTITSAAAHVMKDSMMSYLGCDNTAEFDRKYRGLEKIGHGLIKRPNKPGYVESSSLEPISDKANTIQYYASQAYHGGYNGSSDIGYFFQTTFDYDLKNAYPTCMCLVPDVDWENPIKSEIVNRELTLQDFVNPDSSGYASLTMMFCYIRFEFPENVKYPCIPVNVEGVPIYPSTSEGLDGVYACGPELFLALKLGAKVFVEQGYVLNAIINPENGKMSYSLRSAVKQLVTDRDKAKAEHGKKSLEELILKTMVNSGYGKTAQNVVEKSTWSAYKDEMENLGCSSITNPVAACMITSIVRAVLLATQNQCHALGFMTCSVTTDGFISDVPEDTLKSLDLFGFRHYMEQARLFLTDNKNPEIWEIKHCQNDLINFTTRGNVSLYCKSNPMLFDGKEYEGACAHNSTKSGYDSDTYKDRLWLTTQVLSRIKAVEYKNEEWTTFKDLVQGKEFVVKNTVKHIRMDFDMKRKPDRESFSPSTVTVENTTYEIANFTTVPFHSVSEFKEYRERKATVPCLRTMSDWDVFWFKSDAKSSKNKVRDMNWSVLNSCIIGHRAGFWTIPKLNELSGSERDAWINSHNNSSKVWKANDWKNAGRNLRQVNMLPREQIKDKLWELMNDK</sequence>
<evidence type="ECO:0000256" key="3">
    <source>
        <dbReference type="ARBA" id="ARBA00022679"/>
    </source>
</evidence>
<keyword evidence="5" id="KW-0235">DNA replication</keyword>
<organism evidence="11 12">
    <name type="scientific">Roseburia inulinivorans</name>
    <dbReference type="NCBI Taxonomy" id="360807"/>
    <lineage>
        <taxon>Bacteria</taxon>
        <taxon>Bacillati</taxon>
        <taxon>Bacillota</taxon>
        <taxon>Clostridia</taxon>
        <taxon>Lachnospirales</taxon>
        <taxon>Lachnospiraceae</taxon>
        <taxon>Roseburia</taxon>
    </lineage>
</organism>
<evidence type="ECO:0000256" key="1">
    <source>
        <dbReference type="ARBA" id="ARBA00005755"/>
    </source>
</evidence>
<dbReference type="EMBL" id="QSIQ01000068">
    <property type="protein sequence ID" value="RHC97587.1"/>
    <property type="molecule type" value="Genomic_DNA"/>
</dbReference>
<dbReference type="GO" id="GO:0003887">
    <property type="term" value="F:DNA-directed DNA polymerase activity"/>
    <property type="evidence" value="ECO:0007669"/>
    <property type="project" value="UniProtKB-KW"/>
</dbReference>
<keyword evidence="6" id="KW-0239">DNA-directed DNA polymerase</keyword>
<reference evidence="11 12" key="1">
    <citation type="submission" date="2018-08" db="EMBL/GenBank/DDBJ databases">
        <title>A genome reference for cultivated species of the human gut microbiota.</title>
        <authorList>
            <person name="Zou Y."/>
            <person name="Xue W."/>
            <person name="Luo G."/>
        </authorList>
    </citation>
    <scope>NUCLEOTIDE SEQUENCE [LARGE SCALE GENOMIC DNA]</scope>
    <source>
        <strain evidence="11 12">AM32-8LB</strain>
    </source>
</reference>
<keyword evidence="3" id="KW-0808">Transferase</keyword>
<keyword evidence="7" id="KW-0238">DNA-binding</keyword>
<dbReference type="GO" id="GO:0000166">
    <property type="term" value="F:nucleotide binding"/>
    <property type="evidence" value="ECO:0007669"/>
    <property type="project" value="InterPro"/>
</dbReference>